<feature type="domain" description="SsuA/THI5-like" evidence="2">
    <location>
        <begin position="5"/>
        <end position="39"/>
    </location>
</feature>
<protein>
    <submittedName>
        <fullName evidence="3">ABC transporter substrate-binding protein</fullName>
    </submittedName>
</protein>
<evidence type="ECO:0000313" key="3">
    <source>
        <dbReference type="EMBL" id="QJW85357.1"/>
    </source>
</evidence>
<evidence type="ECO:0000256" key="1">
    <source>
        <dbReference type="SAM" id="MobiDB-lite"/>
    </source>
</evidence>
<dbReference type="Proteomes" id="UP000500826">
    <property type="component" value="Chromosome"/>
</dbReference>
<reference evidence="3 4" key="2">
    <citation type="submission" date="2020-05" db="EMBL/GenBank/DDBJ databases">
        <authorList>
            <person name="Khan S.A."/>
            <person name="Jeon C.O."/>
            <person name="Chun B.H."/>
        </authorList>
    </citation>
    <scope>NUCLEOTIDE SEQUENCE [LARGE SCALE GENOMIC DNA]</scope>
    <source>
        <strain evidence="3 4">H242</strain>
    </source>
</reference>
<sequence>MSVLFAPVYIAEEGGFFKEAGLDVDVGLLGGPAALNALIGGSGDFTTIAGLLGARRTTRPEDAGNRGPAGKRHDRGRAGRSRR</sequence>
<accession>A0ABX6P6K9</accession>
<proteinExistence type="predicted"/>
<feature type="compositionally biased region" description="Basic residues" evidence="1">
    <location>
        <begin position="69"/>
        <end position="83"/>
    </location>
</feature>
<gene>
    <name evidence="3" type="ORF">HK414_24175</name>
</gene>
<name>A0ABX6P6K9_9BURK</name>
<dbReference type="Pfam" id="PF09084">
    <property type="entry name" value="NMT1"/>
    <property type="match status" value="1"/>
</dbReference>
<dbReference type="EMBL" id="CP053418">
    <property type="protein sequence ID" value="QJW85357.1"/>
    <property type="molecule type" value="Genomic_DNA"/>
</dbReference>
<keyword evidence="4" id="KW-1185">Reference proteome</keyword>
<dbReference type="InterPro" id="IPR015168">
    <property type="entry name" value="SsuA/THI5"/>
</dbReference>
<dbReference type="Gene3D" id="3.40.190.10">
    <property type="entry name" value="Periplasmic binding protein-like II"/>
    <property type="match status" value="1"/>
</dbReference>
<reference evidence="3 4" key="1">
    <citation type="submission" date="2020-05" db="EMBL/GenBank/DDBJ databases">
        <title>Ramlibacter rhizophilus sp. nov., isolated from rhizosphere soil of national flower Mugunghwa from South Korea.</title>
        <authorList>
            <person name="Zheng-Fei Y."/>
            <person name="Huan T."/>
        </authorList>
    </citation>
    <scope>NUCLEOTIDE SEQUENCE [LARGE SCALE GENOMIC DNA]</scope>
    <source>
        <strain evidence="3 4">H242</strain>
    </source>
</reference>
<organism evidence="3 4">
    <name type="scientific">Ramlibacter terrae</name>
    <dbReference type="NCBI Taxonomy" id="2732511"/>
    <lineage>
        <taxon>Bacteria</taxon>
        <taxon>Pseudomonadati</taxon>
        <taxon>Pseudomonadota</taxon>
        <taxon>Betaproteobacteria</taxon>
        <taxon>Burkholderiales</taxon>
        <taxon>Comamonadaceae</taxon>
        <taxon>Ramlibacter</taxon>
    </lineage>
</organism>
<feature type="region of interest" description="Disordered" evidence="1">
    <location>
        <begin position="55"/>
        <end position="83"/>
    </location>
</feature>
<evidence type="ECO:0000313" key="4">
    <source>
        <dbReference type="Proteomes" id="UP000500826"/>
    </source>
</evidence>
<evidence type="ECO:0000259" key="2">
    <source>
        <dbReference type="Pfam" id="PF09084"/>
    </source>
</evidence>